<accession>A0A1H8VMY8</accession>
<dbReference type="Proteomes" id="UP000199126">
    <property type="component" value="Unassembled WGS sequence"/>
</dbReference>
<dbReference type="PANTHER" id="PTHR43649:SF12">
    <property type="entry name" value="DIACETYLCHITOBIOSE BINDING PROTEIN DASA"/>
    <property type="match status" value="1"/>
</dbReference>
<reference evidence="2" key="1">
    <citation type="submission" date="2016-10" db="EMBL/GenBank/DDBJ databases">
        <authorList>
            <person name="Varghese N."/>
            <person name="Submissions S."/>
        </authorList>
    </citation>
    <scope>NUCLEOTIDE SEQUENCE [LARGE SCALE GENOMIC DNA]</scope>
    <source>
        <strain evidence="2">CGMCC 1.10121</strain>
    </source>
</reference>
<evidence type="ECO:0000313" key="2">
    <source>
        <dbReference type="Proteomes" id="UP000199126"/>
    </source>
</evidence>
<dbReference type="Pfam" id="PF13416">
    <property type="entry name" value="SBP_bac_8"/>
    <property type="match status" value="1"/>
</dbReference>
<dbReference type="EMBL" id="FODV01000018">
    <property type="protein sequence ID" value="SEP16674.1"/>
    <property type="molecule type" value="Genomic_DNA"/>
</dbReference>
<name>A0A1H8VMY8_9EURY</name>
<dbReference type="RefSeq" id="WP_089827234.1">
    <property type="nucleotide sequence ID" value="NZ_FODV01000018.1"/>
</dbReference>
<dbReference type="InterPro" id="IPR006059">
    <property type="entry name" value="SBP"/>
</dbReference>
<keyword evidence="2" id="KW-1185">Reference proteome</keyword>
<dbReference type="OrthoDB" id="30637at2157"/>
<dbReference type="AlphaFoldDB" id="A0A1H8VMY8"/>
<evidence type="ECO:0000313" key="1">
    <source>
        <dbReference type="EMBL" id="SEP16674.1"/>
    </source>
</evidence>
<dbReference type="PANTHER" id="PTHR43649">
    <property type="entry name" value="ARABINOSE-BINDING PROTEIN-RELATED"/>
    <property type="match status" value="1"/>
</dbReference>
<sequence length="453" mass="49552">MTSLDNTNGKKNRTTIDRRRVLSACGATLATGLAGCAGLTGGSGSDGGGSSGDVEIDYWMYFGAQEREEMTALIKEFNSLDNGIHVNEQGIPFSEFLNKLFTAANSGNAPHVASYYGSYGRHLEPITHPIDDYLSNGAKNKYFDIAWENLQVEGSTYALPIDIHGKALYTNDSVLESAGVDPDFTDWNAFSSACDTIVSDTDARAFSFLNWKSGQAAFRAYLIALTQAGGDVVTGEPGNYQVAYDSEVGKQTAELMTKVTGDFGWDVPQFQSDSARVEDFLAGDLATFIAGTWSVNNFENEDGELPEDLSFSFQKPFFFPGEGDDVAWCESNSLYFPTNPDHSEEEKQAAVEFAEYVTQNNTLWASAGGHLPAAEAVATSSEVKNTPLWKEYGTIKTMYEMVSNKKVRYQPKTSIHINSDRFWGPFLDMYIQNTDVQSGVTTSANALKQALEQ</sequence>
<organism evidence="1 2">
    <name type="scientific">Halogranum amylolyticum</name>
    <dbReference type="NCBI Taxonomy" id="660520"/>
    <lineage>
        <taxon>Archaea</taxon>
        <taxon>Methanobacteriati</taxon>
        <taxon>Methanobacteriota</taxon>
        <taxon>Stenosarchaea group</taxon>
        <taxon>Halobacteria</taxon>
        <taxon>Halobacteriales</taxon>
        <taxon>Haloferacaceae</taxon>
    </lineage>
</organism>
<proteinExistence type="predicted"/>
<protein>
    <submittedName>
        <fullName evidence="1">ABC-type glycerol-3-phosphate transport system, substrate-binding protein</fullName>
    </submittedName>
</protein>
<gene>
    <name evidence="1" type="ORF">SAMN04487948_1187</name>
</gene>
<dbReference type="InterPro" id="IPR050490">
    <property type="entry name" value="Bact_solute-bd_prot1"/>
</dbReference>
<dbReference type="Gene3D" id="3.40.190.10">
    <property type="entry name" value="Periplasmic binding protein-like II"/>
    <property type="match status" value="1"/>
</dbReference>
<dbReference type="SUPFAM" id="SSF53850">
    <property type="entry name" value="Periplasmic binding protein-like II"/>
    <property type="match status" value="1"/>
</dbReference>